<dbReference type="EMBL" id="OU963867">
    <property type="protein sequence ID" value="CAH0391616.1"/>
    <property type="molecule type" value="Genomic_DNA"/>
</dbReference>
<evidence type="ECO:0000313" key="4">
    <source>
        <dbReference type="Proteomes" id="UP001152759"/>
    </source>
</evidence>
<sequence>MVLHSPPKKQAEGQDTGGHSKHPDTVAQLQQATERNKILQDEMKLMREEIALYHSELAKIRDSVKSSVPPTTAFVNQSSKQIKLPAF</sequence>
<keyword evidence="1" id="KW-0175">Coiled coil</keyword>
<evidence type="ECO:0000256" key="1">
    <source>
        <dbReference type="SAM" id="Coils"/>
    </source>
</evidence>
<evidence type="ECO:0000256" key="2">
    <source>
        <dbReference type="SAM" id="MobiDB-lite"/>
    </source>
</evidence>
<evidence type="ECO:0000313" key="3">
    <source>
        <dbReference type="EMBL" id="CAH0391616.1"/>
    </source>
</evidence>
<feature type="region of interest" description="Disordered" evidence="2">
    <location>
        <begin position="1"/>
        <end position="25"/>
    </location>
</feature>
<proteinExistence type="predicted"/>
<protein>
    <submittedName>
        <fullName evidence="3">Uncharacterized protein</fullName>
    </submittedName>
</protein>
<feature type="coiled-coil region" evidence="1">
    <location>
        <begin position="29"/>
        <end position="56"/>
    </location>
</feature>
<accession>A0A9P0AES9</accession>
<gene>
    <name evidence="3" type="ORF">BEMITA_LOCUS10215</name>
</gene>
<keyword evidence="4" id="KW-1185">Reference proteome</keyword>
<organism evidence="3 4">
    <name type="scientific">Bemisia tabaci</name>
    <name type="common">Sweetpotato whitefly</name>
    <name type="synonym">Aleurodes tabaci</name>
    <dbReference type="NCBI Taxonomy" id="7038"/>
    <lineage>
        <taxon>Eukaryota</taxon>
        <taxon>Metazoa</taxon>
        <taxon>Ecdysozoa</taxon>
        <taxon>Arthropoda</taxon>
        <taxon>Hexapoda</taxon>
        <taxon>Insecta</taxon>
        <taxon>Pterygota</taxon>
        <taxon>Neoptera</taxon>
        <taxon>Paraneoptera</taxon>
        <taxon>Hemiptera</taxon>
        <taxon>Sternorrhyncha</taxon>
        <taxon>Aleyrodoidea</taxon>
        <taxon>Aleyrodidae</taxon>
        <taxon>Aleyrodinae</taxon>
        <taxon>Bemisia</taxon>
    </lineage>
</organism>
<reference evidence="3" key="1">
    <citation type="submission" date="2021-12" db="EMBL/GenBank/DDBJ databases">
        <authorList>
            <person name="King R."/>
        </authorList>
    </citation>
    <scope>NUCLEOTIDE SEQUENCE</scope>
</reference>
<name>A0A9P0AES9_BEMTA</name>
<dbReference type="AlphaFoldDB" id="A0A9P0AES9"/>
<dbReference type="Proteomes" id="UP001152759">
    <property type="component" value="Chromosome 6"/>
</dbReference>